<evidence type="ECO:0000313" key="1">
    <source>
        <dbReference type="EMBL" id="QHU11637.1"/>
    </source>
</evidence>
<protein>
    <submittedName>
        <fullName evidence="1">Uncharacterized protein</fullName>
    </submittedName>
</protein>
<dbReference type="EMBL" id="MN740787">
    <property type="protein sequence ID" value="QHU11637.1"/>
    <property type="molecule type" value="Genomic_DNA"/>
</dbReference>
<dbReference type="AlphaFoldDB" id="A0A6C0K4J7"/>
<name>A0A6C0K4J7_9ZZZZ</name>
<accession>A0A6C0K4J7</accession>
<reference evidence="1" key="1">
    <citation type="journal article" date="2020" name="Nature">
        <title>Giant virus diversity and host interactions through global metagenomics.</title>
        <authorList>
            <person name="Schulz F."/>
            <person name="Roux S."/>
            <person name="Paez-Espino D."/>
            <person name="Jungbluth S."/>
            <person name="Walsh D.A."/>
            <person name="Denef V.J."/>
            <person name="McMahon K.D."/>
            <person name="Konstantinidis K.T."/>
            <person name="Eloe-Fadrosh E.A."/>
            <person name="Kyrpides N.C."/>
            <person name="Woyke T."/>
        </authorList>
    </citation>
    <scope>NUCLEOTIDE SEQUENCE</scope>
    <source>
        <strain evidence="1">GVMAG-S-1101169-75</strain>
    </source>
</reference>
<organism evidence="1">
    <name type="scientific">viral metagenome</name>
    <dbReference type="NCBI Taxonomy" id="1070528"/>
    <lineage>
        <taxon>unclassified sequences</taxon>
        <taxon>metagenomes</taxon>
        <taxon>organismal metagenomes</taxon>
    </lineage>
</organism>
<sequence length="114" mass="13682">MSALAIVDELANHIHSLPMNIFYHILSYTPCYGITPKMIRNQMHFLSAYRLLCSSVILEKEERYRIREKMKTFDFLANNCYFQYEDDFMYIGIWSDVCEKEFPTEADYIVLYYS</sequence>
<proteinExistence type="predicted"/>